<sequence>MCLLSFAAHFSMTNYQPVICYFASENKPAAGSKRPLKNNTKIHNNSHLCKALLEAILELSYSCFHHLKAIALNL</sequence>
<evidence type="ECO:0000313" key="1">
    <source>
        <dbReference type="EMBL" id="CCE85620.1"/>
    </source>
</evidence>
<proteinExistence type="predicted"/>
<name>G8Y4K2_PICSO</name>
<dbReference type="HOGENOM" id="CLU_2886590_0_0_1"/>
<protein>
    <submittedName>
        <fullName evidence="1">Piso0_005236 protein</fullName>
    </submittedName>
</protein>
<accession>G8Y4K2</accession>
<gene>
    <name evidence="1" type="primary">Piso0_005236</name>
    <name evidence="1" type="ORF">GNLVRS01_PISO0M10440g</name>
</gene>
<dbReference type="Proteomes" id="UP000005222">
    <property type="component" value="Chromosome M"/>
</dbReference>
<evidence type="ECO:0000313" key="2">
    <source>
        <dbReference type="Proteomes" id="UP000005222"/>
    </source>
</evidence>
<dbReference type="InParanoid" id="G8Y4K2"/>
<reference evidence="1 2" key="1">
    <citation type="journal article" date="2012" name="G3 (Bethesda)">
        <title>Pichia sorbitophila, an interspecies yeast hybrid reveals early steps of genome resolution following polyploidization.</title>
        <authorList>
            <person name="Leh Louis V."/>
            <person name="Despons L."/>
            <person name="Friedrich A."/>
            <person name="Martin T."/>
            <person name="Durrens P."/>
            <person name="Casaregola S."/>
            <person name="Neuveglise C."/>
            <person name="Fairhead C."/>
            <person name="Marck C."/>
            <person name="Cruz J.A."/>
            <person name="Straub M.L."/>
            <person name="Kugler V."/>
            <person name="Sacerdot C."/>
            <person name="Uzunov Z."/>
            <person name="Thierry A."/>
            <person name="Weiss S."/>
            <person name="Bleykasten C."/>
            <person name="De Montigny J."/>
            <person name="Jacques N."/>
            <person name="Jung P."/>
            <person name="Lemaire M."/>
            <person name="Mallet S."/>
            <person name="Morel G."/>
            <person name="Richard G.F."/>
            <person name="Sarkar A."/>
            <person name="Savel G."/>
            <person name="Schacherer J."/>
            <person name="Seret M.L."/>
            <person name="Talla E."/>
            <person name="Samson G."/>
            <person name="Jubin C."/>
            <person name="Poulain J."/>
            <person name="Vacherie B."/>
            <person name="Barbe V."/>
            <person name="Pelletier E."/>
            <person name="Sherman D.J."/>
            <person name="Westhof E."/>
            <person name="Weissenbach J."/>
            <person name="Baret P.V."/>
            <person name="Wincker P."/>
            <person name="Gaillardin C."/>
            <person name="Dujon B."/>
            <person name="Souciet J.L."/>
        </authorList>
    </citation>
    <scope>NUCLEOTIDE SEQUENCE [LARGE SCALE GENOMIC DNA]</scope>
    <source>
        <strain evidence="2">ATCC MYA-4447 / BCRC 22081 / CBS 7064 / NBRC 10061 / NRRL Y-12695</strain>
    </source>
</reference>
<organism evidence="1 2">
    <name type="scientific">Pichia sorbitophila (strain ATCC MYA-4447 / BCRC 22081 / CBS 7064 / NBRC 10061 / NRRL Y-12695)</name>
    <name type="common">Hybrid yeast</name>
    <dbReference type="NCBI Taxonomy" id="559304"/>
    <lineage>
        <taxon>Eukaryota</taxon>
        <taxon>Fungi</taxon>
        <taxon>Dikarya</taxon>
        <taxon>Ascomycota</taxon>
        <taxon>Saccharomycotina</taxon>
        <taxon>Pichiomycetes</taxon>
        <taxon>Debaryomycetaceae</taxon>
        <taxon>Millerozyma</taxon>
    </lineage>
</organism>
<keyword evidence="2" id="KW-1185">Reference proteome</keyword>
<dbReference type="AlphaFoldDB" id="G8Y4K2"/>
<dbReference type="EMBL" id="FO082047">
    <property type="protein sequence ID" value="CCE85620.1"/>
    <property type="molecule type" value="Genomic_DNA"/>
</dbReference>